<dbReference type="Proteomes" id="UP000317169">
    <property type="component" value="Unassembled WGS sequence"/>
</dbReference>
<dbReference type="EMBL" id="VIAR01000015">
    <property type="protein sequence ID" value="TQD34032.1"/>
    <property type="molecule type" value="Genomic_DNA"/>
</dbReference>
<gene>
    <name evidence="1" type="ORF">FKR84_12490</name>
</gene>
<dbReference type="RefSeq" id="WP_141422653.1">
    <property type="nucleotide sequence ID" value="NZ_VIAR01000015.1"/>
</dbReference>
<dbReference type="AlphaFoldDB" id="A0A507ZJY8"/>
<organism evidence="1 2">
    <name type="scientific">Haloflavibacter putidus</name>
    <dbReference type="NCBI Taxonomy" id="2576776"/>
    <lineage>
        <taxon>Bacteria</taxon>
        <taxon>Pseudomonadati</taxon>
        <taxon>Bacteroidota</taxon>
        <taxon>Flavobacteriia</taxon>
        <taxon>Flavobacteriales</taxon>
        <taxon>Flavobacteriaceae</taxon>
        <taxon>Haloflavibacter</taxon>
    </lineage>
</organism>
<evidence type="ECO:0000313" key="2">
    <source>
        <dbReference type="Proteomes" id="UP000317169"/>
    </source>
</evidence>
<protein>
    <submittedName>
        <fullName evidence="1">Uncharacterized protein</fullName>
    </submittedName>
</protein>
<comment type="caution">
    <text evidence="1">The sequence shown here is derived from an EMBL/GenBank/DDBJ whole genome shotgun (WGS) entry which is preliminary data.</text>
</comment>
<dbReference type="OrthoDB" id="7868685at2"/>
<proteinExistence type="predicted"/>
<accession>A0A507ZJY8</accession>
<keyword evidence="2" id="KW-1185">Reference proteome</keyword>
<reference evidence="1 2" key="1">
    <citation type="submission" date="2019-06" db="EMBL/GenBank/DDBJ databases">
        <title>Flavibacter putida gen. nov., sp. nov., a novel marine bacterium of the family Flavobacteriaceae isolated from coastal seawater.</title>
        <authorList>
            <person name="Feng X."/>
        </authorList>
    </citation>
    <scope>NUCLEOTIDE SEQUENCE [LARGE SCALE GENOMIC DNA]</scope>
    <source>
        <strain evidence="1 2">PLHSN227</strain>
    </source>
</reference>
<evidence type="ECO:0000313" key="1">
    <source>
        <dbReference type="EMBL" id="TQD34032.1"/>
    </source>
</evidence>
<sequence length="167" mass="19551">MKNAITILLLTLQLVSCGQSKTEKETESKKDSISNPFDMNALNKAIESGEAEKEYKEFLERRELEIKFDQKEWLKHNDDGNHKSPRWNMLSDLRENYLNKEMNKTQVINLLGKPFELEKRYVESKNDTLNLMLYPVGAYSGFGIDFDFLAISLDENDKKIEVWVEQH</sequence>
<name>A0A507ZJY8_9FLAO</name>